<keyword evidence="4" id="KW-0521">NADP</keyword>
<evidence type="ECO:0000256" key="9">
    <source>
        <dbReference type="ARBA" id="ARBA00038963"/>
    </source>
</evidence>
<dbReference type="SUPFAM" id="SSF51735">
    <property type="entry name" value="NAD(P)-binding Rossmann-fold domains"/>
    <property type="match status" value="1"/>
</dbReference>
<evidence type="ECO:0000313" key="12">
    <source>
        <dbReference type="EMBL" id="QBB71305.1"/>
    </source>
</evidence>
<keyword evidence="13" id="KW-1185">Reference proteome</keyword>
<dbReference type="GO" id="GO:0006633">
    <property type="term" value="P:fatty acid biosynthetic process"/>
    <property type="evidence" value="ECO:0007669"/>
    <property type="project" value="UniProtKB-KW"/>
</dbReference>
<dbReference type="InterPro" id="IPR051034">
    <property type="entry name" value="Mito_Enoyl-ACP_Reductase"/>
</dbReference>
<evidence type="ECO:0000256" key="5">
    <source>
        <dbReference type="ARBA" id="ARBA00022946"/>
    </source>
</evidence>
<dbReference type="InterPro" id="IPR013149">
    <property type="entry name" value="ADH-like_C"/>
</dbReference>
<keyword evidence="5" id="KW-0809">Transit peptide</keyword>
<feature type="domain" description="Enoyl reductase (ER)" evidence="11">
    <location>
        <begin position="11"/>
        <end position="323"/>
    </location>
</feature>
<dbReference type="InterPro" id="IPR013154">
    <property type="entry name" value="ADH-like_N"/>
</dbReference>
<comment type="similarity">
    <text evidence="1">Belongs to the zinc-containing alcohol dehydrogenase family. Quinone oxidoreductase subfamily.</text>
</comment>
<protein>
    <recommendedName>
        <fullName evidence="9">enoyl-[acyl-carrier-protein] reductase</fullName>
        <ecNumber evidence="9">1.3.1.104</ecNumber>
    </recommendedName>
</protein>
<evidence type="ECO:0000256" key="8">
    <source>
        <dbReference type="ARBA" id="ARBA00023160"/>
    </source>
</evidence>
<dbReference type="CDD" id="cd08292">
    <property type="entry name" value="ETR_like_2"/>
    <property type="match status" value="1"/>
</dbReference>
<dbReference type="AlphaFoldDB" id="A0A411HLA5"/>
<dbReference type="Pfam" id="PF00107">
    <property type="entry name" value="ADH_zinc_N"/>
    <property type="match status" value="1"/>
</dbReference>
<evidence type="ECO:0000256" key="2">
    <source>
        <dbReference type="ARBA" id="ARBA00022516"/>
    </source>
</evidence>
<dbReference type="RefSeq" id="WP_129834177.1">
    <property type="nucleotide sequence ID" value="NZ_CP035704.1"/>
</dbReference>
<comment type="catalytic activity">
    <reaction evidence="10">
        <text>a 2,3-saturated acyl-[ACP] + NADP(+) = a (2E)-enoyl-[ACP] + NADPH + H(+)</text>
        <dbReference type="Rhea" id="RHEA:22564"/>
        <dbReference type="Rhea" id="RHEA-COMP:9925"/>
        <dbReference type="Rhea" id="RHEA-COMP:9926"/>
        <dbReference type="ChEBI" id="CHEBI:15378"/>
        <dbReference type="ChEBI" id="CHEBI:57783"/>
        <dbReference type="ChEBI" id="CHEBI:58349"/>
        <dbReference type="ChEBI" id="CHEBI:78784"/>
        <dbReference type="ChEBI" id="CHEBI:78785"/>
        <dbReference type="EC" id="1.3.1.104"/>
    </reaction>
</comment>
<dbReference type="SUPFAM" id="SSF50129">
    <property type="entry name" value="GroES-like"/>
    <property type="match status" value="1"/>
</dbReference>
<proteinExistence type="inferred from homology"/>
<sequence length="327" mass="34836">MQALVYEKFGNPKEVLALRELPVPEPKAGEVLLKLIKSPIHYHDIAIIRGAYGYRPPLPAIPGSEGVARIEKLGEGVSGFQHGQRVAVSFASNVWAEYFTASAAMVVPLPDAVSDDAACQLFAMPLSAILLMQEMRLQSGDWIVQSAANGTVGRIIIQLARAQGINVINLVRRAEGIAELQAIGAEHVFSSDDEGWARKAREVTGRSPVIRAIDSVGGTTSLQLLGILGKDAQLISFGSMSGQPMQIDSGKLIFANIQIRGFWGGALFDASSADAKRALIAEAVTLVANKQLDLPLEGEYPMNEIQAALTHIARPGKVGKIALGAIV</sequence>
<evidence type="ECO:0000313" key="13">
    <source>
        <dbReference type="Proteomes" id="UP000291562"/>
    </source>
</evidence>
<organism evidence="12 13">
    <name type="scientific">Pseudolysobacter antarcticus</name>
    <dbReference type="NCBI Taxonomy" id="2511995"/>
    <lineage>
        <taxon>Bacteria</taxon>
        <taxon>Pseudomonadati</taxon>
        <taxon>Pseudomonadota</taxon>
        <taxon>Gammaproteobacteria</taxon>
        <taxon>Lysobacterales</taxon>
        <taxon>Rhodanobacteraceae</taxon>
        <taxon>Pseudolysobacter</taxon>
    </lineage>
</organism>
<evidence type="ECO:0000256" key="6">
    <source>
        <dbReference type="ARBA" id="ARBA00023002"/>
    </source>
</evidence>
<keyword evidence="7" id="KW-0443">Lipid metabolism</keyword>
<dbReference type="Gene3D" id="3.40.50.720">
    <property type="entry name" value="NAD(P)-binding Rossmann-like Domain"/>
    <property type="match status" value="1"/>
</dbReference>
<dbReference type="KEGG" id="xbc:ELE36_13605"/>
<dbReference type="PANTHER" id="PTHR43981:SF2">
    <property type="entry name" value="ENOYL-[ACYL-CARRIER-PROTEIN] REDUCTASE, MITOCHONDRIAL"/>
    <property type="match status" value="1"/>
</dbReference>
<evidence type="ECO:0000256" key="4">
    <source>
        <dbReference type="ARBA" id="ARBA00022857"/>
    </source>
</evidence>
<keyword evidence="2" id="KW-0444">Lipid biosynthesis</keyword>
<keyword evidence="8" id="KW-0275">Fatty acid biosynthesis</keyword>
<dbReference type="InterPro" id="IPR011032">
    <property type="entry name" value="GroES-like_sf"/>
</dbReference>
<dbReference type="PANTHER" id="PTHR43981">
    <property type="entry name" value="ENOYL-[ACYL-CARRIER-PROTEIN] REDUCTASE, MITOCHONDRIAL"/>
    <property type="match status" value="1"/>
</dbReference>
<keyword evidence="3" id="KW-0276">Fatty acid metabolism</keyword>
<evidence type="ECO:0000259" key="11">
    <source>
        <dbReference type="SMART" id="SM00829"/>
    </source>
</evidence>
<name>A0A411HLA5_9GAMM</name>
<gene>
    <name evidence="12" type="ORF">ELE36_13605</name>
</gene>
<accession>A0A411HLA5</accession>
<dbReference type="Pfam" id="PF08240">
    <property type="entry name" value="ADH_N"/>
    <property type="match status" value="1"/>
</dbReference>
<dbReference type="SMART" id="SM00829">
    <property type="entry name" value="PKS_ER"/>
    <property type="match status" value="1"/>
</dbReference>
<dbReference type="Proteomes" id="UP000291562">
    <property type="component" value="Chromosome"/>
</dbReference>
<dbReference type="InterPro" id="IPR020843">
    <property type="entry name" value="ER"/>
</dbReference>
<dbReference type="GO" id="GO:0141148">
    <property type="term" value="F:enoyl-[acyl-carrier-protein] reductase (NADPH) activity"/>
    <property type="evidence" value="ECO:0007669"/>
    <property type="project" value="UniProtKB-EC"/>
</dbReference>
<dbReference type="EC" id="1.3.1.104" evidence="9"/>
<evidence type="ECO:0000256" key="7">
    <source>
        <dbReference type="ARBA" id="ARBA00023098"/>
    </source>
</evidence>
<dbReference type="OrthoDB" id="9788224at2"/>
<reference evidence="12 13" key="1">
    <citation type="submission" date="2019-01" db="EMBL/GenBank/DDBJ databases">
        <title>Pseudolysobacter antarctica gen. nov., sp. nov., isolated from Fildes Peninsula, Antarctica.</title>
        <authorList>
            <person name="Wei Z."/>
            <person name="Peng F."/>
        </authorList>
    </citation>
    <scope>NUCLEOTIDE SEQUENCE [LARGE SCALE GENOMIC DNA]</scope>
    <source>
        <strain evidence="12 13">AQ6-296</strain>
    </source>
</reference>
<dbReference type="InterPro" id="IPR036291">
    <property type="entry name" value="NAD(P)-bd_dom_sf"/>
</dbReference>
<dbReference type="Gene3D" id="3.90.180.10">
    <property type="entry name" value="Medium-chain alcohol dehydrogenases, catalytic domain"/>
    <property type="match status" value="1"/>
</dbReference>
<dbReference type="EMBL" id="CP035704">
    <property type="protein sequence ID" value="QBB71305.1"/>
    <property type="molecule type" value="Genomic_DNA"/>
</dbReference>
<evidence type="ECO:0000256" key="10">
    <source>
        <dbReference type="ARBA" id="ARBA00048843"/>
    </source>
</evidence>
<evidence type="ECO:0000256" key="3">
    <source>
        <dbReference type="ARBA" id="ARBA00022832"/>
    </source>
</evidence>
<evidence type="ECO:0000256" key="1">
    <source>
        <dbReference type="ARBA" id="ARBA00010371"/>
    </source>
</evidence>
<keyword evidence="6" id="KW-0560">Oxidoreductase</keyword>